<comment type="caution">
    <text evidence="10">The sequence shown here is derived from an EMBL/GenBank/DDBJ whole genome shotgun (WGS) entry which is preliminary data.</text>
</comment>
<comment type="cofactor">
    <cofactor evidence="1">
        <name>FAD</name>
        <dbReference type="ChEBI" id="CHEBI:57692"/>
    </cofactor>
</comment>
<evidence type="ECO:0000256" key="2">
    <source>
        <dbReference type="ARBA" id="ARBA00009967"/>
    </source>
</evidence>
<keyword evidence="4 8" id="KW-0732">Signal</keyword>
<dbReference type="OMA" id="SIGIWDG"/>
<feature type="domain" description="Prenylcysteine lyase" evidence="9">
    <location>
        <begin position="158"/>
        <end position="490"/>
    </location>
</feature>
<dbReference type="PANTHER" id="PTHR15944:SF0">
    <property type="entry name" value="PRENYLCYSTEINE LYASE DOMAIN-CONTAINING PROTEIN"/>
    <property type="match status" value="1"/>
</dbReference>
<evidence type="ECO:0000256" key="8">
    <source>
        <dbReference type="SAM" id="SignalP"/>
    </source>
</evidence>
<dbReference type="AlphaFoldDB" id="A0A8H7FB70"/>
<evidence type="ECO:0000256" key="4">
    <source>
        <dbReference type="ARBA" id="ARBA00022729"/>
    </source>
</evidence>
<name>A0A8H7FB70_AGABI</name>
<dbReference type="PANTHER" id="PTHR15944">
    <property type="entry name" value="FARNESYLCYSTEINE LYASE"/>
    <property type="match status" value="1"/>
</dbReference>
<feature type="signal peptide" evidence="8">
    <location>
        <begin position="1"/>
        <end position="15"/>
    </location>
</feature>
<proteinExistence type="inferred from homology"/>
<evidence type="ECO:0000256" key="7">
    <source>
        <dbReference type="ARBA" id="ARBA00023180"/>
    </source>
</evidence>
<reference evidence="10 11" key="1">
    <citation type="journal article" name="Sci. Rep.">
        <title>Telomere-to-telomere assembled and centromere annotated genomes of the two main subspecies of the button mushroom Agaricus bisporus reveal especially polymorphic chromosome ends.</title>
        <authorList>
            <person name="Sonnenberg A.S.M."/>
            <person name="Sedaghat-Telgerd N."/>
            <person name="Lavrijssen B."/>
            <person name="Ohm R.A."/>
            <person name="Hendrickx P.M."/>
            <person name="Scholtmeijer K."/>
            <person name="Baars J.J.P."/>
            <person name="van Peer A."/>
        </authorList>
    </citation>
    <scope>NUCLEOTIDE SEQUENCE [LARGE SCALE GENOMIC DNA]</scope>
    <source>
        <strain evidence="10 11">H119_p4</strain>
    </source>
</reference>
<evidence type="ECO:0000256" key="1">
    <source>
        <dbReference type="ARBA" id="ARBA00001974"/>
    </source>
</evidence>
<keyword evidence="3" id="KW-0285">Flavoprotein</keyword>
<dbReference type="InterPro" id="IPR010795">
    <property type="entry name" value="Prenylcys_lyase"/>
</dbReference>
<dbReference type="PIRSF" id="PIRSF036292">
    <property type="entry name" value="Prenylcysteine_oxidase"/>
    <property type="match status" value="1"/>
</dbReference>
<evidence type="ECO:0000256" key="6">
    <source>
        <dbReference type="ARBA" id="ARBA00023002"/>
    </source>
</evidence>
<dbReference type="Gene3D" id="3.50.50.60">
    <property type="entry name" value="FAD/NAD(P)-binding domain"/>
    <property type="match status" value="1"/>
</dbReference>
<keyword evidence="6" id="KW-0560">Oxidoreductase</keyword>
<evidence type="ECO:0000313" key="11">
    <source>
        <dbReference type="Proteomes" id="UP000629468"/>
    </source>
</evidence>
<comment type="similarity">
    <text evidence="2">Belongs to the prenylcysteine oxidase family.</text>
</comment>
<dbReference type="GO" id="GO:0001735">
    <property type="term" value="F:prenylcysteine oxidase activity"/>
    <property type="evidence" value="ECO:0007669"/>
    <property type="project" value="InterPro"/>
</dbReference>
<evidence type="ECO:0000256" key="3">
    <source>
        <dbReference type="ARBA" id="ARBA00022630"/>
    </source>
</evidence>
<organism evidence="10 11">
    <name type="scientific">Agaricus bisporus var. burnettii</name>
    <dbReference type="NCBI Taxonomy" id="192524"/>
    <lineage>
        <taxon>Eukaryota</taxon>
        <taxon>Fungi</taxon>
        <taxon>Dikarya</taxon>
        <taxon>Basidiomycota</taxon>
        <taxon>Agaricomycotina</taxon>
        <taxon>Agaricomycetes</taxon>
        <taxon>Agaricomycetidae</taxon>
        <taxon>Agaricales</taxon>
        <taxon>Agaricineae</taxon>
        <taxon>Agaricaceae</taxon>
        <taxon>Agaricus</taxon>
    </lineage>
</organism>
<gene>
    <name evidence="10" type="ORF">Agabi119p4_727</name>
</gene>
<keyword evidence="7" id="KW-0325">Glycoprotein</keyword>
<dbReference type="InterPro" id="IPR017046">
    <property type="entry name" value="Prenylcysteine_Oxase1"/>
</dbReference>
<dbReference type="InterPro" id="IPR036188">
    <property type="entry name" value="FAD/NAD-bd_sf"/>
</dbReference>
<evidence type="ECO:0000259" key="9">
    <source>
        <dbReference type="Pfam" id="PF07156"/>
    </source>
</evidence>
<accession>A0A8H7FB70</accession>
<dbReference type="SUPFAM" id="SSF51905">
    <property type="entry name" value="FAD/NAD(P)-binding domain"/>
    <property type="match status" value="1"/>
</dbReference>
<protein>
    <recommendedName>
        <fullName evidence="9">Prenylcysteine lyase domain-containing protein</fullName>
    </recommendedName>
</protein>
<sequence>MRYAALLLLATSVYAFEIPFFVPDFLKNHVLPPSTPIVEVKDDPPPTVPRIAIVGAGAGGSSAAFWISKAKSRFGLDVEVDVYDRNNYIGGRSTVVHPYNDTTLPELELGASIFVRANKNLWRASEEFNLTRRDFTEENYVVGLWDGQDVRFTFEGGWWGTLKVLWRYGMTSPKRVQGIVAEMLKTYVGLYSKDTPKWNNITRLSEKYGWTELTASSTMEYLVRKNVSPRYISELVEAATRTNYGQNTDYIHALEGMCSLATDGAAGISGGNYRIFEQFLQRSDAFVHLNANVNSILPSTDSKNWTVATSKGTQDYAAVILAAPFHFTDITVPHSISEQISNHPYVHLHVTLLTTTSEYPNPAYFNLPSSSKPARMMLTTYEGVRHGGLEPEFNSLSYHGLVRPGEWAVKIFSKSRISDQLLDSIFNGQVQWVYRKEWDSYPKLPPMESYPPVKLGQGFYYVNSFEPFISTMETETLSSRNIVDLLLDDLFNASICGPQITELTNITTTDKNDYVYGWDC</sequence>
<dbReference type="EMBL" id="JABXXO010000001">
    <property type="protein sequence ID" value="KAF7784562.1"/>
    <property type="molecule type" value="Genomic_DNA"/>
</dbReference>
<evidence type="ECO:0000313" key="10">
    <source>
        <dbReference type="EMBL" id="KAF7784562.1"/>
    </source>
</evidence>
<dbReference type="Pfam" id="PF07156">
    <property type="entry name" value="Prenylcys_lyase"/>
    <property type="match status" value="1"/>
</dbReference>
<dbReference type="Proteomes" id="UP000629468">
    <property type="component" value="Unassembled WGS sequence"/>
</dbReference>
<keyword evidence="5" id="KW-0274">FAD</keyword>
<feature type="chain" id="PRO_5034840768" description="Prenylcysteine lyase domain-containing protein" evidence="8">
    <location>
        <begin position="16"/>
        <end position="520"/>
    </location>
</feature>
<evidence type="ECO:0000256" key="5">
    <source>
        <dbReference type="ARBA" id="ARBA00022827"/>
    </source>
</evidence>
<dbReference type="GO" id="GO:0030327">
    <property type="term" value="P:prenylated protein catabolic process"/>
    <property type="evidence" value="ECO:0007669"/>
    <property type="project" value="TreeGrafter"/>
</dbReference>
<dbReference type="Pfam" id="PF13450">
    <property type="entry name" value="NAD_binding_8"/>
    <property type="match status" value="1"/>
</dbReference>
<dbReference type="GO" id="GO:0030328">
    <property type="term" value="P:prenylcysteine catabolic process"/>
    <property type="evidence" value="ECO:0007669"/>
    <property type="project" value="InterPro"/>
</dbReference>